<accession>A0A380ZFB2</accession>
<keyword evidence="2" id="KW-0808">Transferase</keyword>
<proteinExistence type="predicted"/>
<sequence length="312" mass="35797">MEKKASLNAVIVQLKAMAETSCLRILALLYHGDFTVSDFAFILDQSQSCVSRHLHLLCEAQLIERCQEEKQVYFKLSRGHLDNGIVMAVISALPEHDLVLAHDLERLLEVKKQYRKKEEKYFSKNIAQWDALRLSSIADHIVESALCQIIGDKPFETMLDIGIGTGSSLKLFSDLYRHAVEITLDSNVLHLSVGDTIFDLVIFHWVLNFLENPQKALNDIVAVLRPQGRLLIVDFVCHEIKSSYFHHYHMHFGFSDLQIEQWLTNSGLILEQTVCLFPMQNENNKGLKVKIWLARDPRLLVDDIKNKVVEFV</sequence>
<dbReference type="GO" id="GO:0003700">
    <property type="term" value="F:DNA-binding transcription factor activity"/>
    <property type="evidence" value="ECO:0007669"/>
    <property type="project" value="InterPro"/>
</dbReference>
<dbReference type="RefSeq" id="WP_004855874.1">
    <property type="nucleotide sequence ID" value="NZ_CACVBH010000003.1"/>
</dbReference>
<dbReference type="Gene3D" id="3.40.50.150">
    <property type="entry name" value="Vaccinia Virus protein VP39"/>
    <property type="match status" value="1"/>
</dbReference>
<dbReference type="EMBL" id="UFTF01000001">
    <property type="protein sequence ID" value="SUV45210.1"/>
    <property type="molecule type" value="Genomic_DNA"/>
</dbReference>
<dbReference type="PROSITE" id="PS50987">
    <property type="entry name" value="HTH_ARSR_2"/>
    <property type="match status" value="1"/>
</dbReference>
<organism evidence="2 3">
    <name type="scientific">Bartonella doshiae</name>
    <dbReference type="NCBI Taxonomy" id="33044"/>
    <lineage>
        <taxon>Bacteria</taxon>
        <taxon>Pseudomonadati</taxon>
        <taxon>Pseudomonadota</taxon>
        <taxon>Alphaproteobacteria</taxon>
        <taxon>Hyphomicrobiales</taxon>
        <taxon>Bartonellaceae</taxon>
        <taxon>Bartonella</taxon>
    </lineage>
</organism>
<evidence type="ECO:0000259" key="1">
    <source>
        <dbReference type="PROSITE" id="PS50987"/>
    </source>
</evidence>
<dbReference type="STRING" id="33044.GCA_900005695_01035"/>
<evidence type="ECO:0000313" key="3">
    <source>
        <dbReference type="Proteomes" id="UP000254950"/>
    </source>
</evidence>
<dbReference type="AlphaFoldDB" id="A0A380ZFB2"/>
<dbReference type="SUPFAM" id="SSF53335">
    <property type="entry name" value="S-adenosyl-L-methionine-dependent methyltransferases"/>
    <property type="match status" value="1"/>
</dbReference>
<dbReference type="OrthoDB" id="9789575at2"/>
<reference evidence="2 3" key="1">
    <citation type="submission" date="2018-06" db="EMBL/GenBank/DDBJ databases">
        <authorList>
            <consortium name="Pathogen Informatics"/>
            <person name="Doyle S."/>
        </authorList>
    </citation>
    <scope>NUCLEOTIDE SEQUENCE [LARGE SCALE GENOMIC DNA]</scope>
    <source>
        <strain evidence="2 3">NCTC12862</strain>
    </source>
</reference>
<gene>
    <name evidence="2" type="ORF">NCTC12862_00934</name>
</gene>
<dbReference type="Gene3D" id="1.10.10.10">
    <property type="entry name" value="Winged helix-like DNA-binding domain superfamily/Winged helix DNA-binding domain"/>
    <property type="match status" value="1"/>
</dbReference>
<evidence type="ECO:0000313" key="2">
    <source>
        <dbReference type="EMBL" id="SUV45210.1"/>
    </source>
</evidence>
<dbReference type="GO" id="GO:0008757">
    <property type="term" value="F:S-adenosylmethionine-dependent methyltransferase activity"/>
    <property type="evidence" value="ECO:0007669"/>
    <property type="project" value="InterPro"/>
</dbReference>
<protein>
    <submittedName>
        <fullName evidence="2">Ubiquinone/menaquinone biosynthesis methyltransferase</fullName>
    </submittedName>
</protein>
<dbReference type="InterPro" id="IPR011991">
    <property type="entry name" value="ArsR-like_HTH"/>
</dbReference>
<dbReference type="InterPro" id="IPR001845">
    <property type="entry name" value="HTH_ArsR_DNA-bd_dom"/>
</dbReference>
<dbReference type="InterPro" id="IPR036388">
    <property type="entry name" value="WH-like_DNA-bd_sf"/>
</dbReference>
<dbReference type="InterPro" id="IPR036390">
    <property type="entry name" value="WH_DNA-bd_sf"/>
</dbReference>
<dbReference type="Pfam" id="PF08241">
    <property type="entry name" value="Methyltransf_11"/>
    <property type="match status" value="1"/>
</dbReference>
<name>A0A380ZFB2_BARDO</name>
<dbReference type="SMART" id="SM00418">
    <property type="entry name" value="HTH_ARSR"/>
    <property type="match status" value="1"/>
</dbReference>
<dbReference type="GO" id="GO:0032259">
    <property type="term" value="P:methylation"/>
    <property type="evidence" value="ECO:0007669"/>
    <property type="project" value="UniProtKB-KW"/>
</dbReference>
<dbReference type="PRINTS" id="PR00778">
    <property type="entry name" value="HTHARSR"/>
</dbReference>
<feature type="domain" description="HTH arsR-type" evidence="1">
    <location>
        <begin position="2"/>
        <end position="96"/>
    </location>
</feature>
<keyword evidence="2" id="KW-0489">Methyltransferase</keyword>
<dbReference type="CDD" id="cd00090">
    <property type="entry name" value="HTH_ARSR"/>
    <property type="match status" value="1"/>
</dbReference>
<dbReference type="SUPFAM" id="SSF46785">
    <property type="entry name" value="Winged helix' DNA-binding domain"/>
    <property type="match status" value="1"/>
</dbReference>
<keyword evidence="2" id="KW-0830">Ubiquinone</keyword>
<dbReference type="Proteomes" id="UP000254950">
    <property type="component" value="Unassembled WGS sequence"/>
</dbReference>
<dbReference type="InterPro" id="IPR013216">
    <property type="entry name" value="Methyltransf_11"/>
</dbReference>
<dbReference type="InterPro" id="IPR029063">
    <property type="entry name" value="SAM-dependent_MTases_sf"/>
</dbReference>
<dbReference type="Pfam" id="PF01022">
    <property type="entry name" value="HTH_5"/>
    <property type="match status" value="1"/>
</dbReference>